<dbReference type="AlphaFoldDB" id="A0A9N9H7K5"/>
<evidence type="ECO:0000313" key="2">
    <source>
        <dbReference type="EMBL" id="CAG8659377.1"/>
    </source>
</evidence>
<dbReference type="EMBL" id="CAJVPJ010005191">
    <property type="protein sequence ID" value="CAG8659377.1"/>
    <property type="molecule type" value="Genomic_DNA"/>
</dbReference>
<dbReference type="Gene3D" id="1.25.10.90">
    <property type="match status" value="1"/>
</dbReference>
<reference evidence="2" key="1">
    <citation type="submission" date="2021-06" db="EMBL/GenBank/DDBJ databases">
        <authorList>
            <person name="Kallberg Y."/>
            <person name="Tangrot J."/>
            <person name="Rosling A."/>
        </authorList>
    </citation>
    <scope>NUCLEOTIDE SEQUENCE</scope>
    <source>
        <strain evidence="2">IA702</strain>
    </source>
</reference>
<organism evidence="2 3">
    <name type="scientific">Paraglomus occultum</name>
    <dbReference type="NCBI Taxonomy" id="144539"/>
    <lineage>
        <taxon>Eukaryota</taxon>
        <taxon>Fungi</taxon>
        <taxon>Fungi incertae sedis</taxon>
        <taxon>Mucoromycota</taxon>
        <taxon>Glomeromycotina</taxon>
        <taxon>Glomeromycetes</taxon>
        <taxon>Paraglomerales</taxon>
        <taxon>Paraglomeraceae</taxon>
        <taxon>Paraglomus</taxon>
    </lineage>
</organism>
<feature type="compositionally biased region" description="Basic and acidic residues" evidence="1">
    <location>
        <begin position="1"/>
        <end position="11"/>
    </location>
</feature>
<feature type="region of interest" description="Disordered" evidence="1">
    <location>
        <begin position="1"/>
        <end position="45"/>
    </location>
</feature>
<dbReference type="Pfam" id="PF08713">
    <property type="entry name" value="DNA_alkylation"/>
    <property type="match status" value="1"/>
</dbReference>
<dbReference type="Proteomes" id="UP000789572">
    <property type="component" value="Unassembled WGS sequence"/>
</dbReference>
<comment type="caution">
    <text evidence="2">The sequence shown here is derived from an EMBL/GenBank/DDBJ whole genome shotgun (WGS) entry which is preliminary data.</text>
</comment>
<dbReference type="InterPro" id="IPR014825">
    <property type="entry name" value="DNA_alkylation"/>
</dbReference>
<protein>
    <submittedName>
        <fullName evidence="2">11126_t:CDS:1</fullName>
    </submittedName>
</protein>
<keyword evidence="3" id="KW-1185">Reference proteome</keyword>
<feature type="non-terminal residue" evidence="2">
    <location>
        <position position="154"/>
    </location>
</feature>
<feature type="non-terminal residue" evidence="2">
    <location>
        <position position="1"/>
    </location>
</feature>
<gene>
    <name evidence="2" type="ORF">POCULU_LOCUS10377</name>
</gene>
<evidence type="ECO:0000313" key="3">
    <source>
        <dbReference type="Proteomes" id="UP000789572"/>
    </source>
</evidence>
<name>A0A9N9H7K5_9GLOM</name>
<proteinExistence type="predicted"/>
<accession>A0A9N9H7K5</accession>
<dbReference type="OrthoDB" id="10029550at2759"/>
<sequence>SRKQESMVETRSRKRAPSLVNTESVRSKRTRPTTERLLKKRSTKIVSRQKPDALSVNLQTRQVLKKTENASAGAFAEPQPSYKQLHQQLVKLSSNKRAAIQTKYFRVEEYEDEDVLMGITVPDVRSVSKDTGFFDYPLLKQLVLSKYHEERLLA</sequence>
<evidence type="ECO:0000256" key="1">
    <source>
        <dbReference type="SAM" id="MobiDB-lite"/>
    </source>
</evidence>